<dbReference type="EMBL" id="OQ884030">
    <property type="protein sequence ID" value="WNO29942.1"/>
    <property type="molecule type" value="Genomic_DNA"/>
</dbReference>
<organism evidence="1">
    <name type="scientific">Bacillus phage SDFMU_Pbc</name>
    <dbReference type="NCBI Taxonomy" id="3076135"/>
    <lineage>
        <taxon>Viruses</taxon>
        <taxon>Duplodnaviria</taxon>
        <taxon>Heunggongvirae</taxon>
        <taxon>Uroviricota</taxon>
        <taxon>Caudoviricetes</taxon>
        <taxon>Herelleviridae</taxon>
        <taxon>Bastillevirinae</taxon>
        <taxon>Agatevirus</taxon>
        <taxon>Agatevirus agate</taxon>
    </lineage>
</organism>
<reference evidence="1" key="1">
    <citation type="submission" date="2023-04" db="EMBL/GenBank/DDBJ databases">
        <authorList>
            <person name="Zhang X."/>
        </authorList>
    </citation>
    <scope>NUCLEOTIDE SEQUENCE</scope>
</reference>
<name>A0AA96R2U6_9CAUD</name>
<accession>A0AA96R2U6</accession>
<sequence length="129" mass="14746">MTSNFSLDEIVLFMQEIGIEFLNPYGVGELIISEKEGIFMSLDGLSNMKEVEARYIQAVSRPIGKSLPENKAELLLSILNSYFGSSLSREDMRNIYTYLAYRETLKATEFFIADGFPMDKLKDCYGRKE</sequence>
<evidence type="ECO:0000313" key="1">
    <source>
        <dbReference type="EMBL" id="WNO29942.1"/>
    </source>
</evidence>
<protein>
    <submittedName>
        <fullName evidence="1">Uncharacterized protein</fullName>
    </submittedName>
</protein>
<proteinExistence type="predicted"/>